<reference evidence="1" key="1">
    <citation type="submission" date="2019-10" db="EMBL/GenBank/DDBJ databases">
        <title>Conservation and host-specific expression of non-tandemly repeated heterogenous ribosome RNA gene in arbuscular mycorrhizal fungi.</title>
        <authorList>
            <person name="Maeda T."/>
            <person name="Kobayashi Y."/>
            <person name="Nakagawa T."/>
            <person name="Ezawa T."/>
            <person name="Yamaguchi K."/>
            <person name="Bino T."/>
            <person name="Nishimoto Y."/>
            <person name="Shigenobu S."/>
            <person name="Kawaguchi M."/>
        </authorList>
    </citation>
    <scope>NUCLEOTIDE SEQUENCE</scope>
    <source>
        <strain evidence="1">HR1</strain>
    </source>
</reference>
<dbReference type="PANTHER" id="PTHR31424:SF5">
    <property type="entry name" value="APPLE DOMAIN-CONTAINING PROTEIN"/>
    <property type="match status" value="1"/>
</dbReference>
<gene>
    <name evidence="1" type="ORF">RCL2_000885200</name>
</gene>
<comment type="caution">
    <text evidence="1">The sequence shown here is derived from an EMBL/GenBank/DDBJ whole genome shotgun (WGS) entry which is preliminary data.</text>
</comment>
<dbReference type="AlphaFoldDB" id="A0A8H3QM44"/>
<organism evidence="1 2">
    <name type="scientific">Rhizophagus clarus</name>
    <dbReference type="NCBI Taxonomy" id="94130"/>
    <lineage>
        <taxon>Eukaryota</taxon>
        <taxon>Fungi</taxon>
        <taxon>Fungi incertae sedis</taxon>
        <taxon>Mucoromycota</taxon>
        <taxon>Glomeromycotina</taxon>
        <taxon>Glomeromycetes</taxon>
        <taxon>Glomerales</taxon>
        <taxon>Glomeraceae</taxon>
        <taxon>Rhizophagus</taxon>
    </lineage>
</organism>
<sequence>MFLMSIMVMKIRLEKKQKIESVVRALDKGNISREPYQHLCAIESHLPCEGVVSKERQKINEKMAQLIPISIVDINTKNQVDQPEEEDIEDEDIVQEKRVLNPHHPIINLRISGDGHNVGKKIKRVMITVAILDDKNTLHKPNHHYTVVLYSGCENYDSLTHIMAPFCHDLKDLKDHGLVINNIRWNFQLYFLSDWKFLAICLDFNSANSKNFCPWCTISKSQQGNLSKEWIINKNINKLVEKKYYYKDIPESSF</sequence>
<evidence type="ECO:0000313" key="2">
    <source>
        <dbReference type="Proteomes" id="UP000615446"/>
    </source>
</evidence>
<dbReference type="EMBL" id="BLAL01000058">
    <property type="protein sequence ID" value="GES81604.1"/>
    <property type="molecule type" value="Genomic_DNA"/>
</dbReference>
<dbReference type="Proteomes" id="UP000615446">
    <property type="component" value="Unassembled WGS sequence"/>
</dbReference>
<evidence type="ECO:0000313" key="1">
    <source>
        <dbReference type="EMBL" id="GES81604.1"/>
    </source>
</evidence>
<accession>A0A8H3QM44</accession>
<proteinExistence type="predicted"/>
<dbReference type="OrthoDB" id="2433592at2759"/>
<name>A0A8H3QM44_9GLOM</name>
<dbReference type="PANTHER" id="PTHR31424">
    <property type="entry name" value="PROTEIN CBG23806"/>
    <property type="match status" value="1"/>
</dbReference>
<protein>
    <submittedName>
        <fullName evidence="1">Uncharacterized protein</fullName>
    </submittedName>
</protein>